<dbReference type="GO" id="GO:0000976">
    <property type="term" value="F:transcription cis-regulatory region binding"/>
    <property type="evidence" value="ECO:0007669"/>
    <property type="project" value="TreeGrafter"/>
</dbReference>
<dbReference type="RefSeq" id="WP_159965843.1">
    <property type="nucleotide sequence ID" value="NZ_APKE01000026.1"/>
</dbReference>
<gene>
    <name evidence="7 9" type="primary">mraZ</name>
    <name evidence="9" type="ORF">PMES_02336</name>
</gene>
<evidence type="ECO:0000313" key="10">
    <source>
        <dbReference type="Proteomes" id="UP000698242"/>
    </source>
</evidence>
<dbReference type="PROSITE" id="PS51740">
    <property type="entry name" value="SPOVT_ABRB"/>
    <property type="match status" value="2"/>
</dbReference>
<evidence type="ECO:0000256" key="3">
    <source>
        <dbReference type="ARBA" id="ARBA00022737"/>
    </source>
</evidence>
<dbReference type="GO" id="GO:0005737">
    <property type="term" value="C:cytoplasm"/>
    <property type="evidence" value="ECO:0007669"/>
    <property type="project" value="UniProtKB-UniRule"/>
</dbReference>
<comment type="similarity">
    <text evidence="7">Belongs to the MraZ family.</text>
</comment>
<evidence type="ECO:0000256" key="2">
    <source>
        <dbReference type="ARBA" id="ARBA00022490"/>
    </source>
</evidence>
<keyword evidence="3" id="KW-0677">Repeat</keyword>
<dbReference type="GO" id="GO:0009295">
    <property type="term" value="C:nucleoid"/>
    <property type="evidence" value="ECO:0007669"/>
    <property type="project" value="UniProtKB-SubCell"/>
</dbReference>
<organism evidence="9 10">
    <name type="scientific">Profundibacterium mesophilum KAUST100406-0324</name>
    <dbReference type="NCBI Taxonomy" id="1037889"/>
    <lineage>
        <taxon>Bacteria</taxon>
        <taxon>Pseudomonadati</taxon>
        <taxon>Pseudomonadota</taxon>
        <taxon>Alphaproteobacteria</taxon>
        <taxon>Rhodobacterales</taxon>
        <taxon>Roseobacteraceae</taxon>
        <taxon>Profundibacterium</taxon>
    </lineage>
</organism>
<dbReference type="Proteomes" id="UP000698242">
    <property type="component" value="Unassembled WGS sequence"/>
</dbReference>
<evidence type="ECO:0000256" key="6">
    <source>
        <dbReference type="ARBA" id="ARBA00023163"/>
    </source>
</evidence>
<accession>A0A921NTW3</accession>
<dbReference type="InterPro" id="IPR035642">
    <property type="entry name" value="MraZ_N"/>
</dbReference>
<dbReference type="InterPro" id="IPR020603">
    <property type="entry name" value="MraZ_dom"/>
</dbReference>
<dbReference type="GO" id="GO:2000143">
    <property type="term" value="P:negative regulation of DNA-templated transcription initiation"/>
    <property type="evidence" value="ECO:0007669"/>
    <property type="project" value="TreeGrafter"/>
</dbReference>
<evidence type="ECO:0000256" key="4">
    <source>
        <dbReference type="ARBA" id="ARBA00023015"/>
    </source>
</evidence>
<dbReference type="OrthoDB" id="9807753at2"/>
<evidence type="ECO:0000256" key="5">
    <source>
        <dbReference type="ARBA" id="ARBA00023125"/>
    </source>
</evidence>
<dbReference type="InterPro" id="IPR007159">
    <property type="entry name" value="SpoVT-AbrB_dom"/>
</dbReference>
<dbReference type="CDD" id="cd16321">
    <property type="entry name" value="MraZ_C"/>
    <property type="match status" value="1"/>
</dbReference>
<evidence type="ECO:0000259" key="8">
    <source>
        <dbReference type="PROSITE" id="PS51740"/>
    </source>
</evidence>
<keyword evidence="2 7" id="KW-0963">Cytoplasm</keyword>
<proteinExistence type="inferred from homology"/>
<protein>
    <recommendedName>
        <fullName evidence="1 7">Transcriptional regulator MraZ</fullName>
    </recommendedName>
</protein>
<dbReference type="PANTHER" id="PTHR34701">
    <property type="entry name" value="TRANSCRIPTIONAL REGULATOR MRAZ"/>
    <property type="match status" value="1"/>
</dbReference>
<dbReference type="EMBL" id="APKE01000026">
    <property type="protein sequence ID" value="KAF0675445.1"/>
    <property type="molecule type" value="Genomic_DNA"/>
</dbReference>
<feature type="domain" description="SpoVT-AbrB" evidence="8">
    <location>
        <begin position="8"/>
        <end position="63"/>
    </location>
</feature>
<keyword evidence="5 7" id="KW-0238">DNA-binding</keyword>
<keyword evidence="6 7" id="KW-0804">Transcription</keyword>
<dbReference type="HAMAP" id="MF_01008">
    <property type="entry name" value="MraZ"/>
    <property type="match status" value="1"/>
</dbReference>
<dbReference type="PANTHER" id="PTHR34701:SF1">
    <property type="entry name" value="TRANSCRIPTIONAL REGULATOR MRAZ"/>
    <property type="match status" value="1"/>
</dbReference>
<dbReference type="InterPro" id="IPR038619">
    <property type="entry name" value="MraZ_sf"/>
</dbReference>
<keyword evidence="10" id="KW-1185">Reference proteome</keyword>
<dbReference type="Pfam" id="PF02381">
    <property type="entry name" value="MraZ"/>
    <property type="match status" value="2"/>
</dbReference>
<dbReference type="InterPro" id="IPR003444">
    <property type="entry name" value="MraZ"/>
</dbReference>
<dbReference type="Gene3D" id="3.40.1550.20">
    <property type="entry name" value="Transcriptional regulator MraZ domain"/>
    <property type="match status" value="1"/>
</dbReference>
<reference evidence="9" key="1">
    <citation type="submission" date="2013-03" db="EMBL/GenBank/DDBJ databases">
        <title>Genome Sequence of the Profundibacterium mesophilum strain KAUST100406-0324T from Red Sea, a novel genus in the family Rhodobacteraceae.</title>
        <authorList>
            <person name="Essack M."/>
            <person name="Alam I."/>
            <person name="Lafi F."/>
            <person name="Alawi W."/>
            <person name="Kamanu F."/>
            <person name="Al-Suwailem A."/>
            <person name="Lee O.O."/>
            <person name="Xu Y."/>
            <person name="Bajic V."/>
            <person name="Qian P.-Y."/>
            <person name="Archer J."/>
        </authorList>
    </citation>
    <scope>NUCLEOTIDE SEQUENCE</scope>
    <source>
        <strain evidence="9">KAUST100406-0324</strain>
    </source>
</reference>
<dbReference type="GO" id="GO:0003700">
    <property type="term" value="F:DNA-binding transcription factor activity"/>
    <property type="evidence" value="ECO:0007669"/>
    <property type="project" value="UniProtKB-UniRule"/>
</dbReference>
<dbReference type="CDD" id="cd16320">
    <property type="entry name" value="MraZ_N"/>
    <property type="match status" value="1"/>
</dbReference>
<feature type="domain" description="SpoVT-AbrB" evidence="8">
    <location>
        <begin position="92"/>
        <end position="135"/>
    </location>
</feature>
<dbReference type="InterPro" id="IPR037914">
    <property type="entry name" value="SpoVT-AbrB_sf"/>
</dbReference>
<comment type="caution">
    <text evidence="9">The sequence shown here is derived from an EMBL/GenBank/DDBJ whole genome shotgun (WGS) entry which is preliminary data.</text>
</comment>
<keyword evidence="4 7" id="KW-0805">Transcription regulation</keyword>
<dbReference type="InterPro" id="IPR035644">
    <property type="entry name" value="MraZ_C"/>
</dbReference>
<evidence type="ECO:0000256" key="1">
    <source>
        <dbReference type="ARBA" id="ARBA00013860"/>
    </source>
</evidence>
<evidence type="ECO:0000313" key="9">
    <source>
        <dbReference type="EMBL" id="KAF0675445.1"/>
    </source>
</evidence>
<dbReference type="AlphaFoldDB" id="A0A921NTW3"/>
<sequence>MLGVFIGEHDNKIDAKGRLSIPAEFRRELEDADPKWESGKPARMVIVYGDERRNYLEVFSVADLQRVHAQIATLPRGSRKRAELQRLYAHQVVMATVDETGRIVLGSKLRGKLDLKDRALVVGNGETFMIWQPETYENDAMPGLMEEDDFDPTLDPSTWLPGGGGPLMDL</sequence>
<comment type="subunit">
    <text evidence="7">Forms oligomers.</text>
</comment>
<evidence type="ECO:0000256" key="7">
    <source>
        <dbReference type="HAMAP-Rule" id="MF_01008"/>
    </source>
</evidence>
<name>A0A921NTW3_9RHOB</name>
<comment type="subcellular location">
    <subcellularLocation>
        <location evidence="7">Cytoplasm</location>
        <location evidence="7">Nucleoid</location>
    </subcellularLocation>
</comment>
<dbReference type="SUPFAM" id="SSF89447">
    <property type="entry name" value="AbrB/MazE/MraZ-like"/>
    <property type="match status" value="1"/>
</dbReference>